<dbReference type="Pfam" id="PF13692">
    <property type="entry name" value="Glyco_trans_1_4"/>
    <property type="match status" value="1"/>
</dbReference>
<feature type="domain" description="DUF3492" evidence="1">
    <location>
        <begin position="267"/>
        <end position="543"/>
    </location>
</feature>
<name>A0AAE0I1B2_9PEZI</name>
<dbReference type="PANTHER" id="PTHR12526">
    <property type="entry name" value="GLYCOSYLTRANSFERASE"/>
    <property type="match status" value="1"/>
</dbReference>
<dbReference type="InterPro" id="IPR022622">
    <property type="entry name" value="DUF3492"/>
</dbReference>
<proteinExistence type="predicted"/>
<dbReference type="Gene3D" id="3.40.50.2000">
    <property type="entry name" value="Glycogen Phosphorylase B"/>
    <property type="match status" value="1"/>
</dbReference>
<gene>
    <name evidence="2" type="ORF">B0H66DRAFT_305319</name>
</gene>
<evidence type="ECO:0000259" key="1">
    <source>
        <dbReference type="Pfam" id="PF11997"/>
    </source>
</evidence>
<comment type="caution">
    <text evidence="2">The sequence shown here is derived from an EMBL/GenBank/DDBJ whole genome shotgun (WGS) entry which is preliminary data.</text>
</comment>
<dbReference type="PANTHER" id="PTHR12526:SF630">
    <property type="entry name" value="GLYCOSYLTRANSFERASE"/>
    <property type="match status" value="1"/>
</dbReference>
<dbReference type="Pfam" id="PF11997">
    <property type="entry name" value="DUF3492"/>
    <property type="match status" value="1"/>
</dbReference>
<evidence type="ECO:0000313" key="2">
    <source>
        <dbReference type="EMBL" id="KAK3316768.1"/>
    </source>
</evidence>
<dbReference type="AlphaFoldDB" id="A0AAE0I1B2"/>
<dbReference type="Proteomes" id="UP001283341">
    <property type="component" value="Unassembled WGS sequence"/>
</dbReference>
<sequence length="830" mass="93922">MLAGSQQANCLIVCWGVPLRDQIGGDSNCVPSDRVSKAVRKTADETYVTTYDYQHRRDPVITTVIREHGTDEEISAQPPQLFEHEQFLLQRPSDVFFQDDDLLIYHRRRHIRRATKVSGKLLSWVSFLNPRVWSYNFQRVVYRQVPTWWLRTELWSHWRKTGNVDAITACWMDELLIRHEPLLGKYWDARNSGQLTTAKKVLDSHIDQIVPMIEIEQDVSEVCLLPIRPSDLYAMGLSKDANQITTRPQDCFKDTNDRISVIFNDVGCWPDSPGGVSNCRRDLVNGHTTIRNHVMAESGNEYGIPRFQVEKNVQSLKMIPLWGLDGRTPNHGVIDNPLETEVDNKIASTNTKRDIAGKFIPLLKLFVKGARSKHISKADMVKYSHVMLDMFKYFEHKDYNKTWNSKQVSAAWVEAWLTPYSDEPDITDPSEWFELQKPSMSDFRSALGIYTSYFFIFSVQTPEDCPRVFQSTHHGISSLFGMLLKYRRGATFGIWDHAILWRECCLNISPAQSTLPLPVQSMLLAGMGLAMRLAYMHADVVLPCTPLFNPVWEGDLGTDEGRLGHVKTFTRKVQFIKDIRTAIRAADVIVNQYGFKDYQLLVYGAQDREPEYAIDMAKLIESCGLANNVVLKGFGKPQEILKDAWLFMNSSLSEGLPLAVAEAALAGVPIVATAVGATSLVLTDPDDPALCYGEVVPPNDPTGLARAQISMLAMAGPWAEFAGDDRVVLPDVLTSKDVQELSKRMHEKTEARRHLGMLTRQVVLRGFHGERYLREHEQMYWIQWHLAAMRKGGGALPGLRDEKGTGGQGFVCWVEDEKEGSGNLDGSGRW</sequence>
<dbReference type="EMBL" id="JAUEDM010000005">
    <property type="protein sequence ID" value="KAK3316768.1"/>
    <property type="molecule type" value="Genomic_DNA"/>
</dbReference>
<reference evidence="2" key="2">
    <citation type="submission" date="2023-06" db="EMBL/GenBank/DDBJ databases">
        <authorList>
            <consortium name="Lawrence Berkeley National Laboratory"/>
            <person name="Haridas S."/>
            <person name="Hensen N."/>
            <person name="Bonometti L."/>
            <person name="Westerberg I."/>
            <person name="Brannstrom I.O."/>
            <person name="Guillou S."/>
            <person name="Cros-Aarteil S."/>
            <person name="Calhoun S."/>
            <person name="Kuo A."/>
            <person name="Mondo S."/>
            <person name="Pangilinan J."/>
            <person name="Riley R."/>
            <person name="Labutti K."/>
            <person name="Andreopoulos B."/>
            <person name="Lipzen A."/>
            <person name="Chen C."/>
            <person name="Yanf M."/>
            <person name="Daum C."/>
            <person name="Ng V."/>
            <person name="Clum A."/>
            <person name="Steindorff A."/>
            <person name="Ohm R."/>
            <person name="Martin F."/>
            <person name="Silar P."/>
            <person name="Natvig D."/>
            <person name="Lalanne C."/>
            <person name="Gautier V."/>
            <person name="Ament-Velasquez S.L."/>
            <person name="Kruys A."/>
            <person name="Hutchinson M.I."/>
            <person name="Powell A.J."/>
            <person name="Barry K."/>
            <person name="Miller A.N."/>
            <person name="Grigoriev I.V."/>
            <person name="Debuchy R."/>
            <person name="Gladieux P."/>
            <person name="Thoren M.H."/>
            <person name="Johannesson H."/>
        </authorList>
    </citation>
    <scope>NUCLEOTIDE SEQUENCE</scope>
    <source>
        <strain evidence="2">CBS 118394</strain>
    </source>
</reference>
<reference evidence="2" key="1">
    <citation type="journal article" date="2023" name="Mol. Phylogenet. Evol.">
        <title>Genome-scale phylogeny and comparative genomics of the fungal order Sordariales.</title>
        <authorList>
            <person name="Hensen N."/>
            <person name="Bonometti L."/>
            <person name="Westerberg I."/>
            <person name="Brannstrom I.O."/>
            <person name="Guillou S."/>
            <person name="Cros-Aarteil S."/>
            <person name="Calhoun S."/>
            <person name="Haridas S."/>
            <person name="Kuo A."/>
            <person name="Mondo S."/>
            <person name="Pangilinan J."/>
            <person name="Riley R."/>
            <person name="LaButti K."/>
            <person name="Andreopoulos B."/>
            <person name="Lipzen A."/>
            <person name="Chen C."/>
            <person name="Yan M."/>
            <person name="Daum C."/>
            <person name="Ng V."/>
            <person name="Clum A."/>
            <person name="Steindorff A."/>
            <person name="Ohm R.A."/>
            <person name="Martin F."/>
            <person name="Silar P."/>
            <person name="Natvig D.O."/>
            <person name="Lalanne C."/>
            <person name="Gautier V."/>
            <person name="Ament-Velasquez S.L."/>
            <person name="Kruys A."/>
            <person name="Hutchinson M.I."/>
            <person name="Powell A.J."/>
            <person name="Barry K."/>
            <person name="Miller A.N."/>
            <person name="Grigoriev I.V."/>
            <person name="Debuchy R."/>
            <person name="Gladieux P."/>
            <person name="Hiltunen Thoren M."/>
            <person name="Johannesson H."/>
        </authorList>
    </citation>
    <scope>NUCLEOTIDE SEQUENCE</scope>
    <source>
        <strain evidence="2">CBS 118394</strain>
    </source>
</reference>
<evidence type="ECO:0000313" key="3">
    <source>
        <dbReference type="Proteomes" id="UP001283341"/>
    </source>
</evidence>
<dbReference type="SUPFAM" id="SSF53756">
    <property type="entry name" value="UDP-Glycosyltransferase/glycogen phosphorylase"/>
    <property type="match status" value="1"/>
</dbReference>
<accession>A0AAE0I1B2</accession>
<protein>
    <recommendedName>
        <fullName evidence="1">DUF3492 domain-containing protein</fullName>
    </recommendedName>
</protein>
<organism evidence="2 3">
    <name type="scientific">Apodospora peruviana</name>
    <dbReference type="NCBI Taxonomy" id="516989"/>
    <lineage>
        <taxon>Eukaryota</taxon>
        <taxon>Fungi</taxon>
        <taxon>Dikarya</taxon>
        <taxon>Ascomycota</taxon>
        <taxon>Pezizomycotina</taxon>
        <taxon>Sordariomycetes</taxon>
        <taxon>Sordariomycetidae</taxon>
        <taxon>Sordariales</taxon>
        <taxon>Lasiosphaeriaceae</taxon>
        <taxon>Apodospora</taxon>
    </lineage>
</organism>
<keyword evidence="3" id="KW-1185">Reference proteome</keyword>